<feature type="domain" description="Chromo" evidence="9">
    <location>
        <begin position="12"/>
        <end position="70"/>
    </location>
</feature>
<dbReference type="PROSITE" id="PS00598">
    <property type="entry name" value="CHROMO_1"/>
    <property type="match status" value="1"/>
</dbReference>
<feature type="region of interest" description="Disordered" evidence="8">
    <location>
        <begin position="342"/>
        <end position="370"/>
    </location>
</feature>
<evidence type="ECO:0000256" key="5">
    <source>
        <dbReference type="ARBA" id="ARBA00022860"/>
    </source>
</evidence>
<comment type="subcellular location">
    <subcellularLocation>
        <location evidence="7">Cell membrane</location>
        <topology evidence="7">Lipid-anchor</topology>
        <orientation evidence="7">Cytoplasmic side</orientation>
    </subcellularLocation>
    <subcellularLocation>
        <location evidence="1">Nucleus</location>
    </subcellularLocation>
</comment>
<dbReference type="Pfam" id="PF00385">
    <property type="entry name" value="Chromo"/>
    <property type="match status" value="1"/>
</dbReference>
<feature type="compositionally biased region" description="Acidic residues" evidence="8">
    <location>
        <begin position="188"/>
        <end position="200"/>
    </location>
</feature>
<dbReference type="AlphaFoldDB" id="A0ABD2LRY6"/>
<feature type="compositionally biased region" description="Basic and acidic residues" evidence="8">
    <location>
        <begin position="174"/>
        <end position="186"/>
    </location>
</feature>
<accession>A0ABD2LRY6</accession>
<comment type="caution">
    <text evidence="10">The sequence shown here is derived from an EMBL/GenBank/DDBJ whole genome shotgun (WGS) entry which is preliminary data.</text>
</comment>
<evidence type="ECO:0000256" key="3">
    <source>
        <dbReference type="ARBA" id="ARBA00007128"/>
    </source>
</evidence>
<comment type="pathway">
    <text evidence="2 7">Glycan biosynthesis; glycogen metabolism.</text>
</comment>
<dbReference type="PANTHER" id="PTHR10749:SF7">
    <property type="entry name" value="PHOSPHORYLASE B KINASE REGULATORY SUBUNIT ALPHA-RELATED"/>
    <property type="match status" value="1"/>
</dbReference>
<dbReference type="GO" id="GO:0005634">
    <property type="term" value="C:nucleus"/>
    <property type="evidence" value="ECO:0007669"/>
    <property type="project" value="UniProtKB-SubCell"/>
</dbReference>
<dbReference type="GO" id="GO:0005886">
    <property type="term" value="C:plasma membrane"/>
    <property type="evidence" value="ECO:0007669"/>
    <property type="project" value="UniProtKB-SubCell"/>
</dbReference>
<evidence type="ECO:0000313" key="11">
    <source>
        <dbReference type="Proteomes" id="UP001620626"/>
    </source>
</evidence>
<feature type="compositionally biased region" description="Basic and acidic residues" evidence="8">
    <location>
        <begin position="201"/>
        <end position="217"/>
    </location>
</feature>
<keyword evidence="6" id="KW-0539">Nucleus</keyword>
<dbReference type="Proteomes" id="UP001620626">
    <property type="component" value="Unassembled WGS sequence"/>
</dbReference>
<dbReference type="EMBL" id="JBICBT010000300">
    <property type="protein sequence ID" value="KAL3118007.1"/>
    <property type="molecule type" value="Genomic_DNA"/>
</dbReference>
<keyword evidence="7" id="KW-0636">Prenylation</keyword>
<dbReference type="InterPro" id="IPR012341">
    <property type="entry name" value="6hp_glycosidase-like_sf"/>
</dbReference>
<keyword evidence="7" id="KW-1003">Cell membrane</keyword>
<feature type="compositionally biased region" description="Low complexity" evidence="8">
    <location>
        <begin position="121"/>
        <end position="130"/>
    </location>
</feature>
<dbReference type="GO" id="GO:0005516">
    <property type="term" value="F:calmodulin binding"/>
    <property type="evidence" value="ECO:0007669"/>
    <property type="project" value="UniProtKB-KW"/>
</dbReference>
<name>A0ABD2LRY6_9BILA</name>
<evidence type="ECO:0000256" key="4">
    <source>
        <dbReference type="ARBA" id="ARBA00022600"/>
    </source>
</evidence>
<dbReference type="InterPro" id="IPR023780">
    <property type="entry name" value="Chromo_domain"/>
</dbReference>
<sequence length="698" mass="77160">MDPDPIDGDQVYAAERLLQTRTRRGQQEFLVKWKGWNSKHNTWEPRANILDERLIQEFEQRVGTRAPKRRAVGAPPSSSGGKDPSALATSAVVFGPPQPKRGRRTNKSPNRAKKDNISDVTSPSTSMSTRRSSRRSSAAKGSREGSVEGKSKPSETAISDSKKPSNSSPQKAQETGKMEEEKKLEPVTETEPELSTEDEEKSIMDEKKTTPEKKQEEVGPVVEQPLEIYVEHTVKTEKLHGIVQEHTKATDSASSDAPIENGQQQKNEATINEEEIVDEDAFIITNESDPAATHKIQVYTLSDSGIPNEQKATPSGSKSLVSAKPMLSQEGKGDEITMVKDEGQQQSGSVVDTRTWSDPQAKPKNSSEATTEFTSEAYLYNGSYTITDVTANDTTCGPEVNLKTILFCQDPVTGLFVNNPEQYPSHAWVRDNVYAIQAVWAMHRAYQKRAEFDEDLVKAHELGLNCVKCMQSLLECMLRQADKVELFKRQQKKSDCLHAKYSAKNKATVVADNDWGHLQIDAVSLFLLTLAQITASGLQVVRNFDEVAFVQNLVYYIETGYRTPDFGTWERGDKTNQGIRELNASSIGMAKAALQAINDIGDLFGDGSNGSIVHVLPDEIQQCSAVLCNMLPRESFSKETDAALLSVISFPAFAVDDFSLATLTRETILATLGGRYGCKRFLRDGYKTVLEVIAFCLI</sequence>
<comment type="similarity">
    <text evidence="3 7">Belongs to the phosphorylase b kinase regulatory chain family.</text>
</comment>
<feature type="region of interest" description="Disordered" evidence="8">
    <location>
        <begin position="244"/>
        <end position="272"/>
    </location>
</feature>
<dbReference type="InterPro" id="IPR000953">
    <property type="entry name" value="Chromo/chromo_shadow_dom"/>
</dbReference>
<evidence type="ECO:0000259" key="9">
    <source>
        <dbReference type="PROSITE" id="PS50013"/>
    </source>
</evidence>
<keyword evidence="7" id="KW-0119">Carbohydrate metabolism</keyword>
<evidence type="ECO:0000256" key="7">
    <source>
        <dbReference type="RuleBase" id="RU364123"/>
    </source>
</evidence>
<feature type="compositionally biased region" description="Polar residues" evidence="8">
    <location>
        <begin position="344"/>
        <end position="370"/>
    </location>
</feature>
<dbReference type="InterPro" id="IPR008928">
    <property type="entry name" value="6-hairpin_glycosidase_sf"/>
</dbReference>
<dbReference type="CDD" id="cd18644">
    <property type="entry name" value="CD_polycomb"/>
    <property type="match status" value="1"/>
</dbReference>
<feature type="compositionally biased region" description="Polar residues" evidence="8">
    <location>
        <begin position="154"/>
        <end position="173"/>
    </location>
</feature>
<comment type="function">
    <text evidence="7">Phosphorylase b kinase catalyzes the phosphorylation of serine in certain substrates, including troponin I.</text>
</comment>
<proteinExistence type="inferred from homology"/>
<organism evidence="10 11">
    <name type="scientific">Heterodera trifolii</name>
    <dbReference type="NCBI Taxonomy" id="157864"/>
    <lineage>
        <taxon>Eukaryota</taxon>
        <taxon>Metazoa</taxon>
        <taxon>Ecdysozoa</taxon>
        <taxon>Nematoda</taxon>
        <taxon>Chromadorea</taxon>
        <taxon>Rhabditida</taxon>
        <taxon>Tylenchina</taxon>
        <taxon>Tylenchomorpha</taxon>
        <taxon>Tylenchoidea</taxon>
        <taxon>Heteroderidae</taxon>
        <taxon>Heteroderinae</taxon>
        <taxon>Heterodera</taxon>
    </lineage>
</organism>
<evidence type="ECO:0000256" key="6">
    <source>
        <dbReference type="ARBA" id="ARBA00023242"/>
    </source>
</evidence>
<dbReference type="Gene3D" id="2.40.50.40">
    <property type="match status" value="1"/>
</dbReference>
<dbReference type="SMART" id="SM00298">
    <property type="entry name" value="CHROMO"/>
    <property type="match status" value="1"/>
</dbReference>
<feature type="compositionally biased region" description="Polar residues" evidence="8">
    <location>
        <begin position="250"/>
        <end position="270"/>
    </location>
</feature>
<keyword evidence="7" id="KW-0472">Membrane</keyword>
<keyword evidence="7" id="KW-0449">Lipoprotein</keyword>
<reference evidence="10 11" key="1">
    <citation type="submission" date="2024-10" db="EMBL/GenBank/DDBJ databases">
        <authorList>
            <person name="Kim D."/>
        </authorList>
    </citation>
    <scope>NUCLEOTIDE SEQUENCE [LARGE SCALE GENOMIC DNA]</scope>
    <source>
        <strain evidence="10">BH-2024</strain>
    </source>
</reference>
<keyword evidence="4 7" id="KW-0321">Glycogen metabolism</keyword>
<dbReference type="Pfam" id="PF00723">
    <property type="entry name" value="Glyco_hydro_15"/>
    <property type="match status" value="1"/>
</dbReference>
<keyword evidence="11" id="KW-1185">Reference proteome</keyword>
<dbReference type="InterPro" id="IPR016197">
    <property type="entry name" value="Chromo-like_dom_sf"/>
</dbReference>
<feature type="compositionally biased region" description="Basic and acidic residues" evidence="8">
    <location>
        <begin position="141"/>
        <end position="153"/>
    </location>
</feature>
<dbReference type="SUPFAM" id="SSF48208">
    <property type="entry name" value="Six-hairpin glycosidases"/>
    <property type="match status" value="1"/>
</dbReference>
<dbReference type="InterPro" id="IPR011613">
    <property type="entry name" value="GH15-like"/>
</dbReference>
<feature type="region of interest" description="Disordered" evidence="8">
    <location>
        <begin position="61"/>
        <end position="223"/>
    </location>
</feature>
<evidence type="ECO:0000313" key="10">
    <source>
        <dbReference type="EMBL" id="KAL3118007.1"/>
    </source>
</evidence>
<protein>
    <recommendedName>
        <fullName evidence="7">Phosphorylase b kinase regulatory subunit</fullName>
    </recommendedName>
</protein>
<gene>
    <name evidence="10" type="ORF">niasHT_005250</name>
</gene>
<dbReference type="GO" id="GO:0005977">
    <property type="term" value="P:glycogen metabolic process"/>
    <property type="evidence" value="ECO:0007669"/>
    <property type="project" value="UniProtKB-KW"/>
</dbReference>
<keyword evidence="5 7" id="KW-0112">Calmodulin-binding</keyword>
<dbReference type="SUPFAM" id="SSF54160">
    <property type="entry name" value="Chromo domain-like"/>
    <property type="match status" value="1"/>
</dbReference>
<evidence type="ECO:0000256" key="8">
    <source>
        <dbReference type="SAM" id="MobiDB-lite"/>
    </source>
</evidence>
<dbReference type="PANTHER" id="PTHR10749">
    <property type="entry name" value="PHOSPHORYLASE B KINASE REGULATORY SUBUNIT"/>
    <property type="match status" value="1"/>
</dbReference>
<dbReference type="PROSITE" id="PS50013">
    <property type="entry name" value="CHROMO_2"/>
    <property type="match status" value="1"/>
</dbReference>
<dbReference type="InterPro" id="IPR008734">
    <property type="entry name" value="PHK_A/B_su"/>
</dbReference>
<dbReference type="InterPro" id="IPR023779">
    <property type="entry name" value="Chromodomain_CS"/>
</dbReference>
<evidence type="ECO:0000256" key="2">
    <source>
        <dbReference type="ARBA" id="ARBA00005131"/>
    </source>
</evidence>
<evidence type="ECO:0000256" key="1">
    <source>
        <dbReference type="ARBA" id="ARBA00004123"/>
    </source>
</evidence>
<dbReference type="Gene3D" id="1.50.10.10">
    <property type="match status" value="1"/>
</dbReference>